<evidence type="ECO:0000256" key="1">
    <source>
        <dbReference type="SAM" id="MobiDB-lite"/>
    </source>
</evidence>
<dbReference type="EMBL" id="JABBWK010000053">
    <property type="protein sequence ID" value="KAG1896714.1"/>
    <property type="molecule type" value="Genomic_DNA"/>
</dbReference>
<keyword evidence="3" id="KW-1185">Reference proteome</keyword>
<protein>
    <submittedName>
        <fullName evidence="2">Uncharacterized protein</fullName>
    </submittedName>
</protein>
<sequence>MSPNLLYIPAVRNVLKGQIRRAWLQLMHCTPYPRNSGGLPEVEVEMPAVAGTLVEDDHADFASLVWNAPCGQSKSAAAKGLPWWVDQRRHCWPMPTTLDHNLTVVARHLLLAPQHSENPVVPTPAVPDIPNIPGTIQILPTSSTATDDVLRQEVQALCENELAEANHKLVQQQAHFDFITEELADHRWHMLLPPMVPPVRLCLRGQQLAEHEAATENLNGSADKGQPAVEQGDASAEQGECTSTGSEANV</sequence>
<evidence type="ECO:0000313" key="3">
    <source>
        <dbReference type="Proteomes" id="UP001195769"/>
    </source>
</evidence>
<dbReference type="AlphaFoldDB" id="A0AAD4HIG8"/>
<feature type="region of interest" description="Disordered" evidence="1">
    <location>
        <begin position="216"/>
        <end position="250"/>
    </location>
</feature>
<dbReference type="GeneID" id="64671604"/>
<reference evidence="2" key="1">
    <citation type="journal article" date="2020" name="New Phytol.">
        <title>Comparative genomics reveals dynamic genome evolution in host specialist ectomycorrhizal fungi.</title>
        <authorList>
            <person name="Lofgren L.A."/>
            <person name="Nguyen N.H."/>
            <person name="Vilgalys R."/>
            <person name="Ruytinx J."/>
            <person name="Liao H.L."/>
            <person name="Branco S."/>
            <person name="Kuo A."/>
            <person name="LaButti K."/>
            <person name="Lipzen A."/>
            <person name="Andreopoulos W."/>
            <person name="Pangilinan J."/>
            <person name="Riley R."/>
            <person name="Hundley H."/>
            <person name="Na H."/>
            <person name="Barry K."/>
            <person name="Grigoriev I.V."/>
            <person name="Stajich J.E."/>
            <person name="Kennedy P.G."/>
        </authorList>
    </citation>
    <scope>NUCLEOTIDE SEQUENCE</scope>
    <source>
        <strain evidence="2">FC203</strain>
    </source>
</reference>
<comment type="caution">
    <text evidence="2">The sequence shown here is derived from an EMBL/GenBank/DDBJ whole genome shotgun (WGS) entry which is preliminary data.</text>
</comment>
<name>A0AAD4HIG8_9AGAM</name>
<accession>A0AAD4HIG8</accession>
<proteinExistence type="predicted"/>
<evidence type="ECO:0000313" key="2">
    <source>
        <dbReference type="EMBL" id="KAG1896714.1"/>
    </source>
</evidence>
<organism evidence="2 3">
    <name type="scientific">Suillus fuscotomentosus</name>
    <dbReference type="NCBI Taxonomy" id="1912939"/>
    <lineage>
        <taxon>Eukaryota</taxon>
        <taxon>Fungi</taxon>
        <taxon>Dikarya</taxon>
        <taxon>Basidiomycota</taxon>
        <taxon>Agaricomycotina</taxon>
        <taxon>Agaricomycetes</taxon>
        <taxon>Agaricomycetidae</taxon>
        <taxon>Boletales</taxon>
        <taxon>Suillineae</taxon>
        <taxon>Suillaceae</taxon>
        <taxon>Suillus</taxon>
    </lineage>
</organism>
<dbReference type="Proteomes" id="UP001195769">
    <property type="component" value="Unassembled WGS sequence"/>
</dbReference>
<feature type="compositionally biased region" description="Polar residues" evidence="1">
    <location>
        <begin position="240"/>
        <end position="250"/>
    </location>
</feature>
<dbReference type="RefSeq" id="XP_041222290.1">
    <property type="nucleotide sequence ID" value="XM_041377306.1"/>
</dbReference>
<gene>
    <name evidence="2" type="ORF">F5891DRAFT_983313</name>
</gene>